<accession>A0A319ATC2</accession>
<evidence type="ECO:0000313" key="2">
    <source>
        <dbReference type="Proteomes" id="UP000248349"/>
    </source>
</evidence>
<reference evidence="1 2" key="1">
    <citation type="submission" date="2016-12" db="EMBL/GenBank/DDBJ databases">
        <title>The genomes of Aspergillus section Nigri reveals drivers in fungal speciation.</title>
        <authorList>
            <consortium name="DOE Joint Genome Institute"/>
            <person name="Vesth T.C."/>
            <person name="Nybo J."/>
            <person name="Theobald S."/>
            <person name="Brandl J."/>
            <person name="Frisvad J.C."/>
            <person name="Nielsen K.F."/>
            <person name="Lyhne E.K."/>
            <person name="Kogle M.E."/>
            <person name="Kuo A."/>
            <person name="Riley R."/>
            <person name="Clum A."/>
            <person name="Nolan M."/>
            <person name="Lipzen A."/>
            <person name="Salamov A."/>
            <person name="Henrissat B."/>
            <person name="Wiebenga A."/>
            <person name="De Vries R.P."/>
            <person name="Grigoriev I.V."/>
            <person name="Mortensen U.H."/>
            <person name="Andersen M.R."/>
            <person name="Baker S.E."/>
        </authorList>
    </citation>
    <scope>NUCLEOTIDE SEQUENCE [LARGE SCALE GENOMIC DNA]</scope>
    <source>
        <strain evidence="1 2">JOP 1030-1</strain>
    </source>
</reference>
<sequence>MIATVQLEEMTQAASTNQPTNPHMYTLPDTEPMENLCGTRIRVASGSDRTATIGGTVIIDGVYYALTALNPFIQDIRITPDGDRRRYRVDFRSDTMYRYATDGDDNHAVGYLPEYQDTGMLDPIYWSLEQDWALFRLCDQSPKCNRLQIGGWLMLSPSKVSKTSPRGTLWCLLGSSPRHPVRTDAFRLGYHLTAAYQYHLSMVSFPKDIGAWVVDAGAHGALYCMVVGQDDSDMTTYAVSAADIFRELHKRFPASPISIA</sequence>
<organism evidence="1 2">
    <name type="scientific">Aspergillus saccharolyticus JOP 1030-1</name>
    <dbReference type="NCBI Taxonomy" id="1450539"/>
    <lineage>
        <taxon>Eukaryota</taxon>
        <taxon>Fungi</taxon>
        <taxon>Dikarya</taxon>
        <taxon>Ascomycota</taxon>
        <taxon>Pezizomycotina</taxon>
        <taxon>Eurotiomycetes</taxon>
        <taxon>Eurotiomycetidae</taxon>
        <taxon>Eurotiales</taxon>
        <taxon>Aspergillaceae</taxon>
        <taxon>Aspergillus</taxon>
        <taxon>Aspergillus subgen. Circumdati</taxon>
    </lineage>
</organism>
<dbReference type="EMBL" id="KZ821219">
    <property type="protein sequence ID" value="PYH49462.1"/>
    <property type="molecule type" value="Genomic_DNA"/>
</dbReference>
<name>A0A319ATC2_9EURO</name>
<evidence type="ECO:0000313" key="1">
    <source>
        <dbReference type="EMBL" id="PYH49462.1"/>
    </source>
</evidence>
<dbReference type="RefSeq" id="XP_025435444.1">
    <property type="nucleotide sequence ID" value="XM_025577836.1"/>
</dbReference>
<gene>
    <name evidence="1" type="ORF">BP01DRAFT_388496</name>
</gene>
<dbReference type="GeneID" id="37079065"/>
<protein>
    <submittedName>
        <fullName evidence="1">Uncharacterized protein</fullName>
    </submittedName>
</protein>
<dbReference type="AlphaFoldDB" id="A0A319ATC2"/>
<proteinExistence type="predicted"/>
<dbReference type="OrthoDB" id="4400673at2759"/>
<keyword evidence="2" id="KW-1185">Reference proteome</keyword>
<dbReference type="Proteomes" id="UP000248349">
    <property type="component" value="Unassembled WGS sequence"/>
</dbReference>